<evidence type="ECO:0000313" key="2">
    <source>
        <dbReference type="EMBL" id="MCH1627192.1"/>
    </source>
</evidence>
<protein>
    <submittedName>
        <fullName evidence="2">GNAT family N-acetyltransferase</fullName>
    </submittedName>
</protein>
<dbReference type="Pfam" id="PF00583">
    <property type="entry name" value="Acetyltransf_1"/>
    <property type="match status" value="1"/>
</dbReference>
<dbReference type="InterPro" id="IPR016181">
    <property type="entry name" value="Acyl_CoA_acyltransferase"/>
</dbReference>
<dbReference type="Proteomes" id="UP001431131">
    <property type="component" value="Unassembled WGS sequence"/>
</dbReference>
<reference evidence="2" key="1">
    <citation type="submission" date="2022-02" db="EMBL/GenBank/DDBJ databases">
        <title>Fredinandcohnia quinoae sp. nov. isolated from Chenopodium quinoa seeds.</title>
        <authorList>
            <person name="Saati-Santamaria Z."/>
            <person name="Flores-Felix J.D."/>
            <person name="Igual J.M."/>
            <person name="Velazquez E."/>
            <person name="Garcia-Fraile P."/>
            <person name="Martinez-Molina E."/>
        </authorList>
    </citation>
    <scope>NUCLEOTIDE SEQUENCE</scope>
    <source>
        <strain evidence="2">SECRCQ15</strain>
    </source>
</reference>
<dbReference type="PROSITE" id="PS51186">
    <property type="entry name" value="GNAT"/>
    <property type="match status" value="1"/>
</dbReference>
<organism evidence="2 3">
    <name type="scientific">Fredinandcohnia quinoae</name>
    <dbReference type="NCBI Taxonomy" id="2918902"/>
    <lineage>
        <taxon>Bacteria</taxon>
        <taxon>Bacillati</taxon>
        <taxon>Bacillota</taxon>
        <taxon>Bacilli</taxon>
        <taxon>Bacillales</taxon>
        <taxon>Bacillaceae</taxon>
        <taxon>Fredinandcohnia</taxon>
    </lineage>
</organism>
<name>A0AAW5EB54_9BACI</name>
<dbReference type="AlphaFoldDB" id="A0AAW5EB54"/>
<dbReference type="SUPFAM" id="SSF55729">
    <property type="entry name" value="Acyl-CoA N-acyltransferases (Nat)"/>
    <property type="match status" value="1"/>
</dbReference>
<dbReference type="GO" id="GO:0016747">
    <property type="term" value="F:acyltransferase activity, transferring groups other than amino-acyl groups"/>
    <property type="evidence" value="ECO:0007669"/>
    <property type="project" value="InterPro"/>
</dbReference>
<gene>
    <name evidence="2" type="ORF">MJG50_17805</name>
</gene>
<dbReference type="RefSeq" id="WP_240257112.1">
    <property type="nucleotide sequence ID" value="NZ_JAKTTI010000035.1"/>
</dbReference>
<proteinExistence type="predicted"/>
<evidence type="ECO:0000313" key="3">
    <source>
        <dbReference type="Proteomes" id="UP001431131"/>
    </source>
</evidence>
<dbReference type="EMBL" id="JAKTTI010000035">
    <property type="protein sequence ID" value="MCH1627192.1"/>
    <property type="molecule type" value="Genomic_DNA"/>
</dbReference>
<dbReference type="PANTHER" id="PTHR43415:SF3">
    <property type="entry name" value="GNAT-FAMILY ACETYLTRANSFERASE"/>
    <property type="match status" value="1"/>
</dbReference>
<dbReference type="CDD" id="cd04301">
    <property type="entry name" value="NAT_SF"/>
    <property type="match status" value="1"/>
</dbReference>
<evidence type="ECO:0000259" key="1">
    <source>
        <dbReference type="PROSITE" id="PS51186"/>
    </source>
</evidence>
<accession>A0AAW5EB54</accession>
<keyword evidence="3" id="KW-1185">Reference proteome</keyword>
<dbReference type="PANTHER" id="PTHR43415">
    <property type="entry name" value="SPERMIDINE N(1)-ACETYLTRANSFERASE"/>
    <property type="match status" value="1"/>
</dbReference>
<feature type="domain" description="N-acetyltransferase" evidence="1">
    <location>
        <begin position="10"/>
        <end position="177"/>
    </location>
</feature>
<dbReference type="InterPro" id="IPR000182">
    <property type="entry name" value="GNAT_dom"/>
</dbReference>
<sequence>MLDIINNQNCVIRTGKLEDAEALLEISNSVISEGEYFITVSEELEKKSLKEQREQIQEVLNNEKATLIVAEINDVVVGSIVFRSNKLKRLSHTGSISMSINENYRGLGIGKLLLRALLGWAETHPLIEKVSLGVFSTNQRAISLYQSMGFIEEGRKVKEFKINENKYVDDILMYKFV</sequence>
<comment type="caution">
    <text evidence="2">The sequence shown here is derived from an EMBL/GenBank/DDBJ whole genome shotgun (WGS) entry which is preliminary data.</text>
</comment>
<dbReference type="Gene3D" id="3.40.630.30">
    <property type="match status" value="1"/>
</dbReference>